<evidence type="ECO:0000313" key="4">
    <source>
        <dbReference type="Proteomes" id="UP000016569"/>
    </source>
</evidence>
<feature type="compositionally biased region" description="Low complexity" evidence="1">
    <location>
        <begin position="80"/>
        <end position="89"/>
    </location>
</feature>
<accession>A0A8E0KJA5</accession>
<reference evidence="4" key="1">
    <citation type="journal article" date="2013" name="Genome Announc.">
        <title>Draft Genome Sequence of the Dimorphic Prosthecate Bacterium Brevundimonas abyssalis TAR-001T.</title>
        <authorList>
            <person name="Tsubouchi T."/>
            <person name="Nishi S."/>
            <person name="Usui K."/>
            <person name="Shimane Y."/>
            <person name="Takaki Y."/>
            <person name="Maruyama T."/>
            <person name="Hatada Y."/>
        </authorList>
    </citation>
    <scope>NUCLEOTIDE SEQUENCE [LARGE SCALE GENOMIC DNA]</scope>
    <source>
        <strain evidence="4">TAR-001</strain>
    </source>
</reference>
<dbReference type="AlphaFoldDB" id="A0A8E0KJA5"/>
<evidence type="ECO:0000256" key="1">
    <source>
        <dbReference type="SAM" id="MobiDB-lite"/>
    </source>
</evidence>
<evidence type="ECO:0000313" key="3">
    <source>
        <dbReference type="EMBL" id="GAD59273.1"/>
    </source>
</evidence>
<protein>
    <submittedName>
        <fullName evidence="3">Uncharacterized protein</fullName>
    </submittedName>
</protein>
<feature type="region of interest" description="Disordered" evidence="1">
    <location>
        <begin position="68"/>
        <end position="163"/>
    </location>
</feature>
<proteinExistence type="predicted"/>
<evidence type="ECO:0000256" key="2">
    <source>
        <dbReference type="SAM" id="Phobius"/>
    </source>
</evidence>
<sequence length="272" mass="27643">MGVSDFSRSGARRPRWSRLAVRSGVFLIVAGVEVALFLTLSRMGLIEPPLAPPPVVVTLVNPPPVPPPPRVPEPVLEDSPAPADAAPPDTALRVAPPSPPPPPLRPPRLPPPEVETVPIAPSPPALPVLTSSQTAGARTAGRGAGGGAGGAGSGSGAGGSRGGCDMVSRLQDALRGDADVRAAIDAASRQLNASGRAIQVWDGDWLQNGDEAGKGLAGVRQAIAMEVAFAPADCRTEAMRGLVLLTLGDGAGASRIALGAPAWRWSDLLEID</sequence>
<dbReference type="Proteomes" id="UP000016569">
    <property type="component" value="Unassembled WGS sequence"/>
</dbReference>
<dbReference type="EMBL" id="BATC01000022">
    <property type="protein sequence ID" value="GAD59273.1"/>
    <property type="molecule type" value="Genomic_DNA"/>
</dbReference>
<feature type="compositionally biased region" description="Pro residues" evidence="1">
    <location>
        <begin position="96"/>
        <end position="113"/>
    </location>
</feature>
<keyword evidence="2" id="KW-1133">Transmembrane helix</keyword>
<gene>
    <name evidence="3" type="ORF">MBEBAB_1523</name>
</gene>
<feature type="compositionally biased region" description="Gly residues" evidence="1">
    <location>
        <begin position="142"/>
        <end position="162"/>
    </location>
</feature>
<comment type="caution">
    <text evidence="3">The sequence shown here is derived from an EMBL/GenBank/DDBJ whole genome shotgun (WGS) entry which is preliminary data.</text>
</comment>
<feature type="transmembrane region" description="Helical" evidence="2">
    <location>
        <begin position="20"/>
        <end position="40"/>
    </location>
</feature>
<name>A0A8E0KJA5_9CAUL</name>
<keyword evidence="2" id="KW-0472">Membrane</keyword>
<keyword evidence="4" id="KW-1185">Reference proteome</keyword>
<organism evidence="3 4">
    <name type="scientific">Brevundimonas abyssalis TAR-001</name>
    <dbReference type="NCBI Taxonomy" id="1391729"/>
    <lineage>
        <taxon>Bacteria</taxon>
        <taxon>Pseudomonadati</taxon>
        <taxon>Pseudomonadota</taxon>
        <taxon>Alphaproteobacteria</taxon>
        <taxon>Caulobacterales</taxon>
        <taxon>Caulobacteraceae</taxon>
        <taxon>Brevundimonas</taxon>
    </lineage>
</organism>
<keyword evidence="2" id="KW-0812">Transmembrane</keyword>